<reference evidence="7 8" key="1">
    <citation type="submission" date="2017-05" db="EMBL/GenBank/DDBJ databases">
        <title>Complete genome sequence of Streptomyces sp. SCSIO 03032 revealed the diverse biosynthetic pathways for its bioactive secondary metabolites.</title>
        <authorList>
            <person name="Ma L."/>
            <person name="Zhu Y."/>
            <person name="Zhang W."/>
            <person name="Zhang G."/>
            <person name="Tian X."/>
            <person name="Zhang S."/>
            <person name="Zhang C."/>
        </authorList>
    </citation>
    <scope>NUCLEOTIDE SEQUENCE [LARGE SCALE GENOMIC DNA]</scope>
    <source>
        <strain evidence="7 8">SCSIO 03032</strain>
    </source>
</reference>
<feature type="compositionally biased region" description="Gly residues" evidence="6">
    <location>
        <begin position="239"/>
        <end position="252"/>
    </location>
</feature>
<proteinExistence type="inferred from homology"/>
<comment type="cofactor">
    <cofactor evidence="1">
        <name>Mg(2+)</name>
        <dbReference type="ChEBI" id="CHEBI:18420"/>
    </cofactor>
</comment>
<evidence type="ECO:0000256" key="3">
    <source>
        <dbReference type="ARBA" id="ARBA00022723"/>
    </source>
</evidence>
<evidence type="ECO:0000256" key="2">
    <source>
        <dbReference type="ARBA" id="ARBA00006171"/>
    </source>
</evidence>
<evidence type="ECO:0000256" key="4">
    <source>
        <dbReference type="ARBA" id="ARBA00022842"/>
    </source>
</evidence>
<evidence type="ECO:0000256" key="1">
    <source>
        <dbReference type="ARBA" id="ARBA00001946"/>
    </source>
</evidence>
<dbReference type="Proteomes" id="UP000194218">
    <property type="component" value="Chromosome"/>
</dbReference>
<dbReference type="NCBIfam" id="TIGR01509">
    <property type="entry name" value="HAD-SF-IA-v3"/>
    <property type="match status" value="1"/>
</dbReference>
<evidence type="ECO:0000313" key="7">
    <source>
        <dbReference type="EMBL" id="ARQ70915.1"/>
    </source>
</evidence>
<keyword evidence="3" id="KW-0479">Metal-binding</keyword>
<dbReference type="GO" id="GO:0046872">
    <property type="term" value="F:metal ion binding"/>
    <property type="evidence" value="ECO:0007669"/>
    <property type="project" value="UniProtKB-KW"/>
</dbReference>
<dbReference type="Gene3D" id="3.40.50.1000">
    <property type="entry name" value="HAD superfamily/HAD-like"/>
    <property type="match status" value="1"/>
</dbReference>
<dbReference type="SFLD" id="SFLDS00003">
    <property type="entry name" value="Haloacid_Dehalogenase"/>
    <property type="match status" value="1"/>
</dbReference>
<dbReference type="EMBL" id="CP021121">
    <property type="protein sequence ID" value="ARQ70915.1"/>
    <property type="molecule type" value="Genomic_DNA"/>
</dbReference>
<evidence type="ECO:0000256" key="6">
    <source>
        <dbReference type="SAM" id="MobiDB-lite"/>
    </source>
</evidence>
<dbReference type="KEGG" id="smao:CAG99_20570"/>
<dbReference type="InterPro" id="IPR051600">
    <property type="entry name" value="Beta-PGM-like"/>
</dbReference>
<dbReference type="PANTHER" id="PTHR46193">
    <property type="entry name" value="6-PHOSPHOGLUCONATE PHOSPHATASE"/>
    <property type="match status" value="1"/>
</dbReference>
<dbReference type="OrthoDB" id="9797743at2"/>
<organism evidence="7 8">
    <name type="scientific">Streptomyces marincola</name>
    <dbReference type="NCBI Taxonomy" id="2878388"/>
    <lineage>
        <taxon>Bacteria</taxon>
        <taxon>Bacillati</taxon>
        <taxon>Actinomycetota</taxon>
        <taxon>Actinomycetes</taxon>
        <taxon>Kitasatosporales</taxon>
        <taxon>Streptomycetaceae</taxon>
        <taxon>Streptomyces</taxon>
    </lineage>
</organism>
<protein>
    <submittedName>
        <fullName evidence="7">Hydrolase</fullName>
    </submittedName>
</protein>
<evidence type="ECO:0000313" key="8">
    <source>
        <dbReference type="Proteomes" id="UP000194218"/>
    </source>
</evidence>
<dbReference type="SUPFAM" id="SSF56784">
    <property type="entry name" value="HAD-like"/>
    <property type="match status" value="1"/>
</dbReference>
<keyword evidence="4" id="KW-0460">Magnesium</keyword>
<evidence type="ECO:0000256" key="5">
    <source>
        <dbReference type="ARBA" id="ARBA00023277"/>
    </source>
</evidence>
<dbReference type="RefSeq" id="WP_086160754.1">
    <property type="nucleotide sequence ID" value="NZ_CP021121.1"/>
</dbReference>
<dbReference type="GO" id="GO:0016787">
    <property type="term" value="F:hydrolase activity"/>
    <property type="evidence" value="ECO:0007669"/>
    <property type="project" value="UniProtKB-KW"/>
</dbReference>
<dbReference type="Gene3D" id="1.10.150.240">
    <property type="entry name" value="Putative phosphatase, domain 2"/>
    <property type="match status" value="1"/>
</dbReference>
<sequence>MTTVPELRTCRAVVFDTDGVITDSARVHAAAWEEAFGTVPGLGPPFTREDYRRYVDGKSRLDGAAAFLDARGAGLPAGGPEDGPGTGSVHAVAARKEQAFVRLLDERGAEVFPGTVRLLAALTRARVRCAAVSASRHARDLLRNAGVLPSLRTVVDGNDAARLGLPGKPDPALFLEAARRLGVPAAATAVVEDAPAGVEAGRRGGFALVVGVDRSAHGEGAADLRRGGADLVVPDPGDLLGGDPPGGGGETR</sequence>
<keyword evidence="7" id="KW-0378">Hydrolase</keyword>
<dbReference type="AlphaFoldDB" id="A0A1W7D1M8"/>
<dbReference type="PANTHER" id="PTHR46193:SF18">
    <property type="entry name" value="HEXITOL PHOSPHATASE B"/>
    <property type="match status" value="1"/>
</dbReference>
<keyword evidence="8" id="KW-1185">Reference proteome</keyword>
<dbReference type="InterPro" id="IPR023214">
    <property type="entry name" value="HAD_sf"/>
</dbReference>
<keyword evidence="5" id="KW-0119">Carbohydrate metabolism</keyword>
<feature type="region of interest" description="Disordered" evidence="6">
    <location>
        <begin position="225"/>
        <end position="252"/>
    </location>
</feature>
<name>A0A1W7D1M8_9ACTN</name>
<comment type="similarity">
    <text evidence="2">Belongs to the HAD-like hydrolase superfamily. CbbY/CbbZ/Gph/YieH family.</text>
</comment>
<gene>
    <name evidence="7" type="ORF">CAG99_20570</name>
</gene>
<dbReference type="InterPro" id="IPR023198">
    <property type="entry name" value="PGP-like_dom2"/>
</dbReference>
<dbReference type="InterPro" id="IPR036412">
    <property type="entry name" value="HAD-like_sf"/>
</dbReference>
<dbReference type="Pfam" id="PF00702">
    <property type="entry name" value="Hydrolase"/>
    <property type="match status" value="1"/>
</dbReference>
<dbReference type="InterPro" id="IPR006439">
    <property type="entry name" value="HAD-SF_hydro_IA"/>
</dbReference>
<accession>A0A1W7D1M8</accession>
<dbReference type="SFLD" id="SFLDG01129">
    <property type="entry name" value="C1.5:_HAD__Beta-PGM__Phosphata"/>
    <property type="match status" value="1"/>
</dbReference>